<dbReference type="PANTHER" id="PTHR24320:SF283">
    <property type="entry name" value="RETINOL DEHYDROGENASE 11"/>
    <property type="match status" value="1"/>
</dbReference>
<sequence>MASDASFNQETSGLKVAETYSSRCAGKTVLITGVSPGGIGDGTARAFAHGGAATVIITGRDDTKLSTMIQSLTSAYPKTKFRPLKLDMNSLASVQKAAQEILDDSSIPVIDILVANAGMNSFQNVRAETNDGIETHFGVNHMAHFLLISSLIPKLKAAAKKSEPGETRVVVVTSGATMASPVRFHDWNYENKPVPPEEAPAWDKLSKMVGRDEPLPFEFYIAYGQSKTAGILVAHQLNRLLAKDGVYTFAVHPGFVESTGAKTVIPHLDEATLQAFGFMKTIDQGCSTTMVAGLDPGLKPENGFMLADCQVHMEMCPEWSKSDDAAEKLWKLSEDIVKEKLGQ</sequence>
<name>A0A6A6IGI8_9PLEO</name>
<evidence type="ECO:0000256" key="1">
    <source>
        <dbReference type="ARBA" id="ARBA00006484"/>
    </source>
</evidence>
<dbReference type="Proteomes" id="UP000800094">
    <property type="component" value="Unassembled WGS sequence"/>
</dbReference>
<keyword evidence="2" id="KW-0560">Oxidoreductase</keyword>
<dbReference type="RefSeq" id="XP_033684525.1">
    <property type="nucleotide sequence ID" value="XM_033823721.1"/>
</dbReference>
<dbReference type="Pfam" id="PF00106">
    <property type="entry name" value="adh_short"/>
    <property type="match status" value="1"/>
</dbReference>
<dbReference type="SUPFAM" id="SSF51735">
    <property type="entry name" value="NAD(P)-binding Rossmann-fold domains"/>
    <property type="match status" value="1"/>
</dbReference>
<protein>
    <submittedName>
        <fullName evidence="3">Retinol dehydrogenase 12</fullName>
    </submittedName>
</protein>
<accession>A0A6A6IGI8</accession>
<dbReference type="GeneID" id="54577051"/>
<evidence type="ECO:0000313" key="4">
    <source>
        <dbReference type="Proteomes" id="UP000800094"/>
    </source>
</evidence>
<evidence type="ECO:0000256" key="2">
    <source>
        <dbReference type="ARBA" id="ARBA00023002"/>
    </source>
</evidence>
<dbReference type="GO" id="GO:0016491">
    <property type="term" value="F:oxidoreductase activity"/>
    <property type="evidence" value="ECO:0007669"/>
    <property type="project" value="UniProtKB-KW"/>
</dbReference>
<comment type="similarity">
    <text evidence="1">Belongs to the short-chain dehydrogenases/reductases (SDR) family.</text>
</comment>
<dbReference type="InterPro" id="IPR002347">
    <property type="entry name" value="SDR_fam"/>
</dbReference>
<evidence type="ECO:0000313" key="3">
    <source>
        <dbReference type="EMBL" id="KAF2249521.1"/>
    </source>
</evidence>
<keyword evidence="4" id="KW-1185">Reference proteome</keyword>
<gene>
    <name evidence="3" type="ORF">BU26DRAFT_427258</name>
</gene>
<organism evidence="3 4">
    <name type="scientific">Trematosphaeria pertusa</name>
    <dbReference type="NCBI Taxonomy" id="390896"/>
    <lineage>
        <taxon>Eukaryota</taxon>
        <taxon>Fungi</taxon>
        <taxon>Dikarya</taxon>
        <taxon>Ascomycota</taxon>
        <taxon>Pezizomycotina</taxon>
        <taxon>Dothideomycetes</taxon>
        <taxon>Pleosporomycetidae</taxon>
        <taxon>Pleosporales</taxon>
        <taxon>Massarineae</taxon>
        <taxon>Trematosphaeriaceae</taxon>
        <taxon>Trematosphaeria</taxon>
    </lineage>
</organism>
<dbReference type="Gene3D" id="3.40.50.720">
    <property type="entry name" value="NAD(P)-binding Rossmann-like Domain"/>
    <property type="match status" value="1"/>
</dbReference>
<reference evidence="3" key="1">
    <citation type="journal article" date="2020" name="Stud. Mycol.">
        <title>101 Dothideomycetes genomes: a test case for predicting lifestyles and emergence of pathogens.</title>
        <authorList>
            <person name="Haridas S."/>
            <person name="Albert R."/>
            <person name="Binder M."/>
            <person name="Bloem J."/>
            <person name="Labutti K."/>
            <person name="Salamov A."/>
            <person name="Andreopoulos B."/>
            <person name="Baker S."/>
            <person name="Barry K."/>
            <person name="Bills G."/>
            <person name="Bluhm B."/>
            <person name="Cannon C."/>
            <person name="Castanera R."/>
            <person name="Culley D."/>
            <person name="Daum C."/>
            <person name="Ezra D."/>
            <person name="Gonzalez J."/>
            <person name="Henrissat B."/>
            <person name="Kuo A."/>
            <person name="Liang C."/>
            <person name="Lipzen A."/>
            <person name="Lutzoni F."/>
            <person name="Magnuson J."/>
            <person name="Mondo S."/>
            <person name="Nolan M."/>
            <person name="Ohm R."/>
            <person name="Pangilinan J."/>
            <person name="Park H.-J."/>
            <person name="Ramirez L."/>
            <person name="Alfaro M."/>
            <person name="Sun H."/>
            <person name="Tritt A."/>
            <person name="Yoshinaga Y."/>
            <person name="Zwiers L.-H."/>
            <person name="Turgeon B."/>
            <person name="Goodwin S."/>
            <person name="Spatafora J."/>
            <person name="Crous P."/>
            <person name="Grigoriev I."/>
        </authorList>
    </citation>
    <scope>NUCLEOTIDE SEQUENCE</scope>
    <source>
        <strain evidence="3">CBS 122368</strain>
    </source>
</reference>
<dbReference type="PANTHER" id="PTHR24320">
    <property type="entry name" value="RETINOL DEHYDROGENASE"/>
    <property type="match status" value="1"/>
</dbReference>
<proteinExistence type="inferred from homology"/>
<dbReference type="EMBL" id="ML987195">
    <property type="protein sequence ID" value="KAF2249521.1"/>
    <property type="molecule type" value="Genomic_DNA"/>
</dbReference>
<dbReference type="AlphaFoldDB" id="A0A6A6IGI8"/>
<dbReference type="InterPro" id="IPR036291">
    <property type="entry name" value="NAD(P)-bd_dom_sf"/>
</dbReference>
<dbReference type="OrthoDB" id="191139at2759"/>